<comment type="similarity">
    <text evidence="1">Belongs to the asp23 family.</text>
</comment>
<dbReference type="eggNOG" id="COG1302">
    <property type="taxonomic scope" value="Bacteria"/>
</dbReference>
<dbReference type="STRING" id="697281.Mahau_0782"/>
<dbReference type="HOGENOM" id="CLU_120389_1_0_9"/>
<reference evidence="3 4" key="2">
    <citation type="journal article" date="2011" name="Stand. Genomic Sci.">
        <title>Complete genome sequence of Mahella australiensis type strain (50-1 BON).</title>
        <authorList>
            <person name="Sikorski J."/>
            <person name="Teshima H."/>
            <person name="Nolan M."/>
            <person name="Lucas S."/>
            <person name="Hammon N."/>
            <person name="Deshpande S."/>
            <person name="Cheng J.F."/>
            <person name="Pitluck S."/>
            <person name="Liolios K."/>
            <person name="Pagani I."/>
            <person name="Ivanova N."/>
            <person name="Huntemann M."/>
            <person name="Mavromatis K."/>
            <person name="Ovchinikova G."/>
            <person name="Pati A."/>
            <person name="Tapia R."/>
            <person name="Han C."/>
            <person name="Goodwin L."/>
            <person name="Chen A."/>
            <person name="Palaniappan K."/>
            <person name="Land M."/>
            <person name="Hauser L."/>
            <person name="Ngatchou-Djao O.D."/>
            <person name="Rohde M."/>
            <person name="Pukall R."/>
            <person name="Spring S."/>
            <person name="Abt B."/>
            <person name="Goker M."/>
            <person name="Detter J.C."/>
            <person name="Woyke T."/>
            <person name="Bristow J."/>
            <person name="Markowitz V."/>
            <person name="Hugenholtz P."/>
            <person name="Eisen J.A."/>
            <person name="Kyrpides N.C."/>
            <person name="Klenk H.P."/>
            <person name="Lapidus A."/>
        </authorList>
    </citation>
    <scope>NUCLEOTIDE SEQUENCE [LARGE SCALE GENOMIC DNA]</scope>
    <source>
        <strain evidence="4">DSM 15567 / CIP 107919 / 50-1 BON</strain>
    </source>
</reference>
<sequence length="181" mass="20059">MRILDRILLAIYTILVIIISVIAIAVALRWIPADTVYMYIRSVYDNMQVAIAVLIVGLLFLVISLELLLSGSRRSSPRGAMLKSDGTGSVMLSVNAIDSMVQRSARMIEGIKDIKSSVSVDPEGTRIMLSVQVEQDVNIPELTDNLQNQVKEYVEKYGGIKIKAITVRVDSISPTTRYKTE</sequence>
<reference evidence="4" key="1">
    <citation type="submission" date="2010-11" db="EMBL/GenBank/DDBJ databases">
        <title>The complete genome of Mahella australiensis DSM 15567.</title>
        <authorList>
            <consortium name="US DOE Joint Genome Institute (JGI-PGF)"/>
            <person name="Lucas S."/>
            <person name="Copeland A."/>
            <person name="Lapidus A."/>
            <person name="Bruce D."/>
            <person name="Goodwin L."/>
            <person name="Pitluck S."/>
            <person name="Kyrpides N."/>
            <person name="Mavromatis K."/>
            <person name="Pagani I."/>
            <person name="Ivanova N."/>
            <person name="Teshima H."/>
            <person name="Brettin T."/>
            <person name="Detter J.C."/>
            <person name="Han C."/>
            <person name="Tapia R."/>
            <person name="Land M."/>
            <person name="Hauser L."/>
            <person name="Markowitz V."/>
            <person name="Cheng J.-F."/>
            <person name="Hugenholtz P."/>
            <person name="Woyke T."/>
            <person name="Wu D."/>
            <person name="Spring S."/>
            <person name="Pukall R."/>
            <person name="Steenblock K."/>
            <person name="Schneider S."/>
            <person name="Klenk H.-P."/>
            <person name="Eisen J.A."/>
        </authorList>
    </citation>
    <scope>NUCLEOTIDE SEQUENCE [LARGE SCALE GENOMIC DNA]</scope>
    <source>
        <strain evidence="4">DSM 15567 / CIP 107919 / 50-1 BON</strain>
    </source>
</reference>
<evidence type="ECO:0000313" key="4">
    <source>
        <dbReference type="Proteomes" id="UP000008457"/>
    </source>
</evidence>
<dbReference type="InterPro" id="IPR005531">
    <property type="entry name" value="Asp23"/>
</dbReference>
<feature type="transmembrane region" description="Helical" evidence="2">
    <location>
        <begin position="48"/>
        <end position="69"/>
    </location>
</feature>
<organism evidence="3 4">
    <name type="scientific">Mahella australiensis (strain DSM 15567 / CIP 107919 / 50-1 BON)</name>
    <dbReference type="NCBI Taxonomy" id="697281"/>
    <lineage>
        <taxon>Bacteria</taxon>
        <taxon>Bacillati</taxon>
        <taxon>Bacillota</taxon>
        <taxon>Clostridia</taxon>
        <taxon>Thermoanaerobacterales</taxon>
        <taxon>Thermoanaerobacterales Family IV. Incertae Sedis</taxon>
        <taxon>Mahella</taxon>
    </lineage>
</organism>
<feature type="transmembrane region" description="Helical" evidence="2">
    <location>
        <begin position="7"/>
        <end position="28"/>
    </location>
</feature>
<dbReference type="Proteomes" id="UP000008457">
    <property type="component" value="Chromosome"/>
</dbReference>
<dbReference type="Pfam" id="PF03780">
    <property type="entry name" value="Asp23"/>
    <property type="match status" value="1"/>
</dbReference>
<protein>
    <recommendedName>
        <fullName evidence="5">Alkaline shock response membrane anchor protein AmaP</fullName>
    </recommendedName>
</protein>
<accession>F4A178</accession>
<proteinExistence type="inferred from homology"/>
<keyword evidence="2" id="KW-0812">Transmembrane</keyword>
<keyword evidence="4" id="KW-1185">Reference proteome</keyword>
<evidence type="ECO:0000256" key="1">
    <source>
        <dbReference type="ARBA" id="ARBA00005721"/>
    </source>
</evidence>
<dbReference type="KEGG" id="mas:Mahau_0782"/>
<gene>
    <name evidence="3" type="ordered locus">Mahau_0782</name>
</gene>
<dbReference type="RefSeq" id="WP_013780411.1">
    <property type="nucleotide sequence ID" value="NC_015520.1"/>
</dbReference>
<dbReference type="EMBL" id="CP002360">
    <property type="protein sequence ID" value="AEE95981.1"/>
    <property type="molecule type" value="Genomic_DNA"/>
</dbReference>
<evidence type="ECO:0000313" key="3">
    <source>
        <dbReference type="EMBL" id="AEE95981.1"/>
    </source>
</evidence>
<keyword evidence="2" id="KW-1133">Transmembrane helix</keyword>
<dbReference type="NCBIfam" id="NF033218">
    <property type="entry name" value="anchor_AmaP"/>
    <property type="match status" value="1"/>
</dbReference>
<evidence type="ECO:0000256" key="2">
    <source>
        <dbReference type="SAM" id="Phobius"/>
    </source>
</evidence>
<keyword evidence="2" id="KW-0472">Membrane</keyword>
<evidence type="ECO:0008006" key="5">
    <source>
        <dbReference type="Google" id="ProtNLM"/>
    </source>
</evidence>
<name>F4A178_MAHA5</name>
<dbReference type="AlphaFoldDB" id="F4A178"/>